<proteinExistence type="predicted"/>
<protein>
    <recommendedName>
        <fullName evidence="3">Nitroreductase domain-containing protein</fullName>
    </recommendedName>
</protein>
<dbReference type="EMBL" id="JAAGMK010000685">
    <property type="protein sequence ID" value="NEB87214.1"/>
    <property type="molecule type" value="Genomic_DNA"/>
</dbReference>
<evidence type="ECO:0000256" key="1">
    <source>
        <dbReference type="SAM" id="MobiDB-lite"/>
    </source>
</evidence>
<feature type="region of interest" description="Disordered" evidence="1">
    <location>
        <begin position="1"/>
        <end position="21"/>
    </location>
</feature>
<dbReference type="InterPro" id="IPR000415">
    <property type="entry name" value="Nitroreductase-like"/>
</dbReference>
<dbReference type="SUPFAM" id="SSF55469">
    <property type="entry name" value="FMN-dependent nitroreductase-like"/>
    <property type="match status" value="1"/>
</dbReference>
<gene>
    <name evidence="2" type="ORF">G3I43_24030</name>
</gene>
<dbReference type="RefSeq" id="WP_164258824.1">
    <property type="nucleotide sequence ID" value="NZ_JAAGMK010000685.1"/>
</dbReference>
<comment type="caution">
    <text evidence="2">The sequence shown here is derived from an EMBL/GenBank/DDBJ whole genome shotgun (WGS) entry which is preliminary data.</text>
</comment>
<accession>A0A6G3SW47</accession>
<dbReference type="GO" id="GO:0016491">
    <property type="term" value="F:oxidoreductase activity"/>
    <property type="evidence" value="ECO:0007669"/>
    <property type="project" value="InterPro"/>
</dbReference>
<sequence>MTDTSDRGGPASPIPDDADVMSRDMRWFTHATGLGVRVEAEVVPEPRPDTEVAPALPEAALGDRTPLPRGTAELLERAAYPHGRAGSPRDRSDALGHALVAGFGLQRRELENPFNDHRPYPSVRAKFPVQVFVRDGRHRRVLDLYRHALTGVGRQDGADGPLEVALAGRYTRLPDSYRWFRSSLIGLELGINLRQLCLGMELFGLSGTLRLPDRDAAGLLTDFGLTPESEWSLPLTVALEDGGPSVAAAPAERAADPVLDGILTVNRAQDFTGPAAPLGPSVPADLPRDGALSWAEVLWRRSAGRMPRGMYGMTGRRRPVPERTLREAVSWLSVPPPGPHLAAAWEELRLTAVFQGIEGHADGVWHLKDGRPVLHRAHPGAAAELETHYGYPVTPYAGGDIRHASVVWFLSAHPRRLVDRLGPGGFTAAQYAAGWAAQGISLAAAATGLYARPARAFQEVPTRHILGLDPDEMIVCAAITGTPRFEGLLCDLRL</sequence>
<name>A0A6G3SW47_STRAQ</name>
<organism evidence="2">
    <name type="scientific">Streptomyces anulatus</name>
    <name type="common">Streptomyces chrysomallus</name>
    <dbReference type="NCBI Taxonomy" id="1892"/>
    <lineage>
        <taxon>Bacteria</taxon>
        <taxon>Bacillati</taxon>
        <taxon>Actinomycetota</taxon>
        <taxon>Actinomycetes</taxon>
        <taxon>Kitasatosporales</taxon>
        <taxon>Streptomycetaceae</taxon>
        <taxon>Streptomyces</taxon>
    </lineage>
</organism>
<reference evidence="2" key="1">
    <citation type="submission" date="2020-01" db="EMBL/GenBank/DDBJ databases">
        <title>Insect and environment-associated Actinomycetes.</title>
        <authorList>
            <person name="Currrie C."/>
            <person name="Chevrette M."/>
            <person name="Carlson C."/>
            <person name="Stubbendieck R."/>
            <person name="Wendt-Pienkowski E."/>
        </authorList>
    </citation>
    <scope>NUCLEOTIDE SEQUENCE</scope>
    <source>
        <strain evidence="2">SID505</strain>
    </source>
</reference>
<evidence type="ECO:0008006" key="3">
    <source>
        <dbReference type="Google" id="ProtNLM"/>
    </source>
</evidence>
<dbReference type="AlphaFoldDB" id="A0A6G3SW47"/>
<evidence type="ECO:0000313" key="2">
    <source>
        <dbReference type="EMBL" id="NEB87214.1"/>
    </source>
</evidence>
<dbReference type="Gene3D" id="3.40.109.10">
    <property type="entry name" value="NADH Oxidase"/>
    <property type="match status" value="1"/>
</dbReference>